<comment type="caution">
    <text evidence="3">The sequence shown here is derived from an EMBL/GenBank/DDBJ whole genome shotgun (WGS) entry which is preliminary data.</text>
</comment>
<name>A0A542DKY3_AMYCI</name>
<reference evidence="3 4" key="1">
    <citation type="submission" date="2019-06" db="EMBL/GenBank/DDBJ databases">
        <title>Sequencing the genomes of 1000 actinobacteria strains.</title>
        <authorList>
            <person name="Klenk H.-P."/>
        </authorList>
    </citation>
    <scope>NUCLEOTIDE SEQUENCE [LARGE SCALE GENOMIC DNA]</scope>
    <source>
        <strain evidence="3 4">DSM 45679</strain>
    </source>
</reference>
<accession>A0A542DKY3</accession>
<dbReference type="AlphaFoldDB" id="A0A542DKY3"/>
<dbReference type="Proteomes" id="UP000320876">
    <property type="component" value="Unassembled WGS sequence"/>
</dbReference>
<organism evidence="3 4">
    <name type="scientific">Amycolatopsis cihanbeyliensis</name>
    <dbReference type="NCBI Taxonomy" id="1128664"/>
    <lineage>
        <taxon>Bacteria</taxon>
        <taxon>Bacillati</taxon>
        <taxon>Actinomycetota</taxon>
        <taxon>Actinomycetes</taxon>
        <taxon>Pseudonocardiales</taxon>
        <taxon>Pseudonocardiaceae</taxon>
        <taxon>Amycolatopsis</taxon>
    </lineage>
</organism>
<keyword evidence="4" id="KW-1185">Reference proteome</keyword>
<protein>
    <submittedName>
        <fullName evidence="3">Uncharacterized protein</fullName>
    </submittedName>
</protein>
<dbReference type="RefSeq" id="WP_141999533.1">
    <property type="nucleotide sequence ID" value="NZ_VFML01000001.1"/>
</dbReference>
<gene>
    <name evidence="3" type="ORF">FB471_3529</name>
</gene>
<feature type="region of interest" description="Disordered" evidence="1">
    <location>
        <begin position="24"/>
        <end position="113"/>
    </location>
</feature>
<proteinExistence type="predicted"/>
<evidence type="ECO:0000313" key="3">
    <source>
        <dbReference type="EMBL" id="TQJ03761.1"/>
    </source>
</evidence>
<dbReference type="EMBL" id="VFML01000001">
    <property type="protein sequence ID" value="TQJ03761.1"/>
    <property type="molecule type" value="Genomic_DNA"/>
</dbReference>
<feature type="compositionally biased region" description="Low complexity" evidence="1">
    <location>
        <begin position="46"/>
        <end position="63"/>
    </location>
</feature>
<feature type="signal peptide" evidence="2">
    <location>
        <begin position="1"/>
        <end position="26"/>
    </location>
</feature>
<keyword evidence="2" id="KW-0732">Signal</keyword>
<feature type="chain" id="PRO_5021711471" evidence="2">
    <location>
        <begin position="27"/>
        <end position="113"/>
    </location>
</feature>
<sequence>MRTRLVLSGFAAVLGLGVGIPLVAGADTAPDEQPAARNPVEATPAQEPVVSTPPVTPSQEPTVAPSPPAVTPSQEPTVAPNSPAVTPSPVSQPPQAPRPEAQVPVDIPAGGHP</sequence>
<evidence type="ECO:0000256" key="1">
    <source>
        <dbReference type="SAM" id="MobiDB-lite"/>
    </source>
</evidence>
<evidence type="ECO:0000313" key="4">
    <source>
        <dbReference type="Proteomes" id="UP000320876"/>
    </source>
</evidence>
<feature type="compositionally biased region" description="Polar residues" evidence="1">
    <location>
        <begin position="74"/>
        <end position="89"/>
    </location>
</feature>
<evidence type="ECO:0000256" key="2">
    <source>
        <dbReference type="SAM" id="SignalP"/>
    </source>
</evidence>
<dbReference type="PRINTS" id="PR01217">
    <property type="entry name" value="PRICHEXTENSN"/>
</dbReference>